<proteinExistence type="inferred from homology"/>
<dbReference type="GO" id="GO:0033983">
    <property type="term" value="F:diaminobutyrate decarboxylase activity"/>
    <property type="evidence" value="ECO:0007669"/>
    <property type="project" value="UniProtKB-EC"/>
</dbReference>
<evidence type="ECO:0000256" key="4">
    <source>
        <dbReference type="ARBA" id="ARBA00022898"/>
    </source>
</evidence>
<dbReference type="EC" id="4.1.1.86" evidence="8"/>
<dbReference type="OrthoDB" id="9803665at2"/>
<evidence type="ECO:0000313" key="9">
    <source>
        <dbReference type="Proteomes" id="UP000005459"/>
    </source>
</evidence>
<comment type="similarity">
    <text evidence="2 7">Belongs to the group II decarboxylase family.</text>
</comment>
<keyword evidence="5 7" id="KW-0456">Lyase</keyword>
<dbReference type="PANTHER" id="PTHR45677:SF8">
    <property type="entry name" value="CYSTEINE SULFINIC ACID DECARBOXYLASE"/>
    <property type="match status" value="1"/>
</dbReference>
<evidence type="ECO:0000256" key="6">
    <source>
        <dbReference type="PIRSR" id="PIRSR602129-50"/>
    </source>
</evidence>
<evidence type="ECO:0000313" key="8">
    <source>
        <dbReference type="EMBL" id="EGV16855.1"/>
    </source>
</evidence>
<dbReference type="GO" id="GO:0019752">
    <property type="term" value="P:carboxylic acid metabolic process"/>
    <property type="evidence" value="ECO:0007669"/>
    <property type="project" value="InterPro"/>
</dbReference>
<comment type="cofactor">
    <cofactor evidence="1 6 7">
        <name>pyridoxal 5'-phosphate</name>
        <dbReference type="ChEBI" id="CHEBI:597326"/>
    </cofactor>
</comment>
<evidence type="ECO:0000256" key="1">
    <source>
        <dbReference type="ARBA" id="ARBA00001933"/>
    </source>
</evidence>
<dbReference type="PATRIC" id="fig|768671.3.peg.4204"/>
<keyword evidence="4 6" id="KW-0663">Pyridoxal phosphate</keyword>
<name>F9UGC9_9GAMM</name>
<accession>F9UGC9</accession>
<evidence type="ECO:0000256" key="2">
    <source>
        <dbReference type="ARBA" id="ARBA00009533"/>
    </source>
</evidence>
<keyword evidence="3" id="KW-0210">Decarboxylase</keyword>
<dbReference type="Gene3D" id="3.40.640.10">
    <property type="entry name" value="Type I PLP-dependent aspartate aminotransferase-like (Major domain)"/>
    <property type="match status" value="1"/>
</dbReference>
<keyword evidence="9" id="KW-1185">Reference proteome</keyword>
<dbReference type="Proteomes" id="UP000005459">
    <property type="component" value="Unassembled WGS sequence"/>
</dbReference>
<protein>
    <submittedName>
        <fullName evidence="8">Diaminobutyrate decarboxylase</fullName>
        <ecNumber evidence="8">4.1.1.86</ecNumber>
    </submittedName>
</protein>
<dbReference type="Gene3D" id="3.90.1150.170">
    <property type="match status" value="1"/>
</dbReference>
<dbReference type="eggNOG" id="COG0076">
    <property type="taxonomic scope" value="Bacteria"/>
</dbReference>
<sequence>MTFRADLEIVAAALESQVAAARGRRTPVLAQRPLLDLIEDLHLVRLAREGGLTGEALQRFTDAYLDSIINLHQPGYMGHQVAVPHPAASLGALIDGLTNNPMAIYEMGPGAAAIEWFVINWMLEKVGWTPAPAESGQRADRTFGGGVLTHGGSLANLTALIAARSALRPDAWCRGDQGDLAVIAPESNHYSIDRAVGILGIGTRNIYRVPCDSRGAMRPETLPQILARIRADARTPLALVANACSTAVGVYDPLRPIGELCRELGIWFHVDGAHGASALLSTEYRHRLDGVELASSLTWDAHKMMRTPSVCAALLVRDHRTIDSAFSQQASYLFHDKEQPGFDFLHRSVECTKSAMGLRFFMVLAALGEQGLARYVEHQYRLAEQVHDYLNGIDGIEVAVTPESNILCLRLPGTDARQLTLRDGILDHGDFYITSTEFQGRRWLRLVFMNPETTLEDVKRLVGQLQAMEPLKSDGAVG</sequence>
<evidence type="ECO:0000256" key="3">
    <source>
        <dbReference type="ARBA" id="ARBA00022793"/>
    </source>
</evidence>
<dbReference type="SUPFAM" id="SSF53383">
    <property type="entry name" value="PLP-dependent transferases"/>
    <property type="match status" value="1"/>
</dbReference>
<reference evidence="8 9" key="1">
    <citation type="submission" date="2011-06" db="EMBL/GenBank/DDBJ databases">
        <title>The draft genome of Thiocapsa marina 5811.</title>
        <authorList>
            <consortium name="US DOE Joint Genome Institute (JGI-PGF)"/>
            <person name="Lucas S."/>
            <person name="Han J."/>
            <person name="Cheng J.-F."/>
            <person name="Goodwin L."/>
            <person name="Pitluck S."/>
            <person name="Peters L."/>
            <person name="Land M.L."/>
            <person name="Hauser L."/>
            <person name="Vogl K."/>
            <person name="Liu Z."/>
            <person name="Imhoff J."/>
            <person name="Thiel V."/>
            <person name="Frigaard N.-U."/>
            <person name="Bryant D."/>
            <person name="Woyke T.J."/>
        </authorList>
    </citation>
    <scope>NUCLEOTIDE SEQUENCE [LARGE SCALE GENOMIC DNA]</scope>
    <source>
        <strain evidence="8 9">5811</strain>
    </source>
</reference>
<dbReference type="EMBL" id="AFWV01000014">
    <property type="protein sequence ID" value="EGV16855.1"/>
    <property type="molecule type" value="Genomic_DNA"/>
</dbReference>
<dbReference type="GO" id="GO:0005737">
    <property type="term" value="C:cytoplasm"/>
    <property type="evidence" value="ECO:0007669"/>
    <property type="project" value="TreeGrafter"/>
</dbReference>
<dbReference type="RefSeq" id="WP_007194854.1">
    <property type="nucleotide sequence ID" value="NZ_AFWV01000014.1"/>
</dbReference>
<dbReference type="InterPro" id="IPR015424">
    <property type="entry name" value="PyrdxlP-dep_Trfase"/>
</dbReference>
<organism evidence="8 9">
    <name type="scientific">Thiocapsa marina 5811</name>
    <dbReference type="NCBI Taxonomy" id="768671"/>
    <lineage>
        <taxon>Bacteria</taxon>
        <taxon>Pseudomonadati</taxon>
        <taxon>Pseudomonadota</taxon>
        <taxon>Gammaproteobacteria</taxon>
        <taxon>Chromatiales</taxon>
        <taxon>Chromatiaceae</taxon>
        <taxon>Thiocapsa</taxon>
    </lineage>
</organism>
<dbReference type="InterPro" id="IPR002129">
    <property type="entry name" value="PyrdxlP-dep_de-COase"/>
</dbReference>
<gene>
    <name evidence="8" type="ORF">ThimaDRAFT_3982</name>
</gene>
<dbReference type="InterPro" id="IPR015421">
    <property type="entry name" value="PyrdxlP-dep_Trfase_major"/>
</dbReference>
<dbReference type="AlphaFoldDB" id="F9UGC9"/>
<evidence type="ECO:0000256" key="7">
    <source>
        <dbReference type="RuleBase" id="RU000382"/>
    </source>
</evidence>
<dbReference type="GO" id="GO:0030170">
    <property type="term" value="F:pyridoxal phosphate binding"/>
    <property type="evidence" value="ECO:0007669"/>
    <property type="project" value="InterPro"/>
</dbReference>
<evidence type="ECO:0000256" key="5">
    <source>
        <dbReference type="ARBA" id="ARBA00023239"/>
    </source>
</evidence>
<dbReference type="PANTHER" id="PTHR45677">
    <property type="entry name" value="GLUTAMATE DECARBOXYLASE-RELATED"/>
    <property type="match status" value="1"/>
</dbReference>
<feature type="modified residue" description="N6-(pyridoxal phosphate)lysine" evidence="6">
    <location>
        <position position="303"/>
    </location>
</feature>
<dbReference type="STRING" id="768671.ThimaDRAFT_3982"/>
<dbReference type="Pfam" id="PF00282">
    <property type="entry name" value="Pyridoxal_deC"/>
    <property type="match status" value="1"/>
</dbReference>